<dbReference type="Pfam" id="PF00561">
    <property type="entry name" value="Abhydrolase_1"/>
    <property type="match status" value="1"/>
</dbReference>
<evidence type="ECO:0000313" key="3">
    <source>
        <dbReference type="Proteomes" id="UP000199548"/>
    </source>
</evidence>
<dbReference type="InterPro" id="IPR029058">
    <property type="entry name" value="AB_hydrolase_fold"/>
</dbReference>
<dbReference type="SUPFAM" id="SSF53474">
    <property type="entry name" value="alpha/beta-Hydrolases"/>
    <property type="match status" value="1"/>
</dbReference>
<dbReference type="InterPro" id="IPR050266">
    <property type="entry name" value="AB_hydrolase_sf"/>
</dbReference>
<proteinExistence type="predicted"/>
<name>A0A1I3GM37_9BURK</name>
<accession>A0A1I3GM37</accession>
<dbReference type="AlphaFoldDB" id="A0A1I3GM37"/>
<keyword evidence="3" id="KW-1185">Reference proteome</keyword>
<dbReference type="Proteomes" id="UP000199548">
    <property type="component" value="Unassembled WGS sequence"/>
</dbReference>
<dbReference type="Gene3D" id="3.40.50.1820">
    <property type="entry name" value="alpha/beta hydrolase"/>
    <property type="match status" value="1"/>
</dbReference>
<evidence type="ECO:0000313" key="2">
    <source>
        <dbReference type="EMBL" id="SFI24555.1"/>
    </source>
</evidence>
<dbReference type="PANTHER" id="PTHR43798:SF33">
    <property type="entry name" value="HYDROLASE, PUTATIVE (AFU_ORTHOLOGUE AFUA_2G14860)-RELATED"/>
    <property type="match status" value="1"/>
</dbReference>
<dbReference type="InterPro" id="IPR000073">
    <property type="entry name" value="AB_hydrolase_1"/>
</dbReference>
<feature type="domain" description="AB hydrolase-1" evidence="1">
    <location>
        <begin position="2"/>
        <end position="74"/>
    </location>
</feature>
<gene>
    <name evidence="2" type="ORF">SAMN05192543_102587</name>
</gene>
<dbReference type="EMBL" id="FOQU01000002">
    <property type="protein sequence ID" value="SFI24555.1"/>
    <property type="molecule type" value="Genomic_DNA"/>
</dbReference>
<protein>
    <submittedName>
        <fullName evidence="2">Pimeloyl-ACP methyl ester carboxylesterase</fullName>
    </submittedName>
</protein>
<dbReference type="STRING" id="420953.SAMN05192543_102587"/>
<dbReference type="PANTHER" id="PTHR43798">
    <property type="entry name" value="MONOACYLGLYCEROL LIPASE"/>
    <property type="match status" value="1"/>
</dbReference>
<dbReference type="GO" id="GO:0016020">
    <property type="term" value="C:membrane"/>
    <property type="evidence" value="ECO:0007669"/>
    <property type="project" value="TreeGrafter"/>
</dbReference>
<organism evidence="2 3">
    <name type="scientific">Paraburkholderia megapolitana</name>
    <dbReference type="NCBI Taxonomy" id="420953"/>
    <lineage>
        <taxon>Bacteria</taxon>
        <taxon>Pseudomonadati</taxon>
        <taxon>Pseudomonadota</taxon>
        <taxon>Betaproteobacteria</taxon>
        <taxon>Burkholderiales</taxon>
        <taxon>Burkholderiaceae</taxon>
        <taxon>Paraburkholderia</taxon>
    </lineage>
</organism>
<sequence length="202" mass="21394">MLLVDLLGYGFSDRPTDFAYTVEDHAQTIVALADHLSLSALNLFGHSMGGAVAIAAARVLGERVGRLVLSEPNMEPGGGFYSRKIATFSEADYVWTGHAELITASAKDGDDIWAASMLVSAPYAVHRGAASLVEGSDPSWREQLFAMTMPRTVVFGERSLPDADTERLPAGGVNIAIVENAGHSMAWDNPAGLALAIRHGLG</sequence>
<reference evidence="2 3" key="1">
    <citation type="submission" date="2016-10" db="EMBL/GenBank/DDBJ databases">
        <authorList>
            <person name="de Groot N.N."/>
        </authorList>
    </citation>
    <scope>NUCLEOTIDE SEQUENCE [LARGE SCALE GENOMIC DNA]</scope>
    <source>
        <strain evidence="2 3">LMG 23650</strain>
    </source>
</reference>
<evidence type="ECO:0000259" key="1">
    <source>
        <dbReference type="Pfam" id="PF00561"/>
    </source>
</evidence>